<dbReference type="InterPro" id="IPR005288">
    <property type="entry name" value="NadB"/>
</dbReference>
<evidence type="ECO:0000256" key="2">
    <source>
        <dbReference type="ARBA" id="ARBA00004950"/>
    </source>
</evidence>
<dbReference type="EC" id="1.4.3.16" evidence="4 11"/>
<comment type="pathway">
    <text evidence="2 12">Cofactor biosynthesis; NAD(+) biosynthesis; iminoaspartate from L-aspartate (oxidase route): step 1/1.</text>
</comment>
<dbReference type="eggNOG" id="COG0029">
    <property type="taxonomic scope" value="Bacteria"/>
</dbReference>
<dbReference type="NCBIfam" id="TIGR00551">
    <property type="entry name" value="nadB"/>
    <property type="match status" value="1"/>
</dbReference>
<evidence type="ECO:0000259" key="14">
    <source>
        <dbReference type="Pfam" id="PF02910"/>
    </source>
</evidence>
<evidence type="ECO:0000256" key="1">
    <source>
        <dbReference type="ARBA" id="ARBA00001974"/>
    </source>
</evidence>
<dbReference type="KEGG" id="ftc:DA46_1370"/>
<reference evidence="16" key="2">
    <citation type="submission" date="2020-02" db="EMBL/GenBank/DDBJ databases">
        <title>Using affinity propagation clustering for identifying bacterial clades and subclades with whole-genome sequences of Francisella tularensis.</title>
        <authorList>
            <person name="Homeier-Bachmann T."/>
            <person name="Abdel-Glil M.Y."/>
            <person name="Hackbart A."/>
            <person name="Hotzel H."/>
            <person name="Tomaso H."/>
        </authorList>
    </citation>
    <scope>NUCLEOTIDE SEQUENCE</scope>
    <source>
        <strain evidence="16">15T0085</strain>
        <strain evidence="15">17T1429</strain>
    </source>
</reference>
<dbReference type="InterPro" id="IPR036188">
    <property type="entry name" value="FAD/NAD-bd_sf"/>
</dbReference>
<dbReference type="InterPro" id="IPR003953">
    <property type="entry name" value="FAD-dep_OxRdtase_2_FAD-bd"/>
</dbReference>
<dbReference type="HOGENOM" id="CLU_014312_3_0_6"/>
<reference evidence="16" key="1">
    <citation type="submission" date="2019-08" db="EMBL/GenBank/DDBJ databases">
        <authorList>
            <person name="Busch A."/>
        </authorList>
    </citation>
    <scope>NUCLEOTIDE SEQUENCE</scope>
    <source>
        <strain evidence="16">15T0085</strain>
        <strain evidence="15">17T1429</strain>
    </source>
</reference>
<dbReference type="Gene3D" id="1.20.58.100">
    <property type="entry name" value="Fumarate reductase/succinate dehydrogenase flavoprotein-like, C-terminal domain"/>
    <property type="match status" value="1"/>
</dbReference>
<dbReference type="Gene3D" id="3.50.50.60">
    <property type="entry name" value="FAD/NAD(P)-binding domain"/>
    <property type="match status" value="1"/>
</dbReference>
<organism evidence="16">
    <name type="scientific">Francisella tularensis subsp. holarctica</name>
    <dbReference type="NCBI Taxonomy" id="119857"/>
    <lineage>
        <taxon>Bacteria</taxon>
        <taxon>Pseudomonadati</taxon>
        <taxon>Pseudomonadota</taxon>
        <taxon>Gammaproteobacteria</taxon>
        <taxon>Thiotrichales</taxon>
        <taxon>Francisellaceae</taxon>
        <taxon>Francisella</taxon>
    </lineage>
</organism>
<dbReference type="RefSeq" id="WP_003016632.1">
    <property type="nucleotide sequence ID" value="NZ_CP009693.1"/>
</dbReference>
<dbReference type="PANTHER" id="PTHR42716">
    <property type="entry name" value="L-ASPARTATE OXIDASE"/>
    <property type="match status" value="1"/>
</dbReference>
<comment type="function">
    <text evidence="12">Catalyzes the oxidation of L-aspartate to iminoaspartate.</text>
</comment>
<keyword evidence="7 12" id="KW-0662">Pyridine nucleotide biosynthesis</keyword>
<dbReference type="EMBL" id="JAAGJP010000051">
    <property type="protein sequence ID" value="NDS68808.1"/>
    <property type="molecule type" value="Genomic_DNA"/>
</dbReference>
<dbReference type="OMA" id="HCVQWLI"/>
<evidence type="ECO:0000313" key="15">
    <source>
        <dbReference type="EMBL" id="NDR89277.1"/>
    </source>
</evidence>
<dbReference type="PRINTS" id="PR00368">
    <property type="entry name" value="FADPNR"/>
</dbReference>
<comment type="caution">
    <text evidence="16">The sequence shown here is derived from an EMBL/GenBank/DDBJ whole genome shotgun (WGS) entry which is preliminary data.</text>
</comment>
<dbReference type="PRINTS" id="PR00411">
    <property type="entry name" value="PNDRDTASEI"/>
</dbReference>
<sequence length="495" mass="54614">MIIKKHDVAIIGSGLAGVVAAIELAENNLDVAIIYDQKINHCASAYAQGGIAAIASSDDSIEAHINDTYIASGKLAKLESITQVVTNSNAAIAWLEKHGVEFDKKENGQYSLHLEGGHSQARILHIKDYTGRAVITSLYKNLDSFKNISIYPEHNVIELIKKDDKCVGLYSHDNKYQVTKFITKKVILAAGGASGLYKYVTNATAGNGSAMIMAYDIGCQLENLEFTQFHPTCFFARNGAPLLISEAIRGSGAVLETVKGVRIMKSIHEKQDLAPRDIVAREIYINIQAGRDVYLNATHLNTSQWQQKFPYIYEKLLENNINPVNDRIPVSPAAHYSCGGISVANNSQTNIANLYAVGEVACTGLHGANRLASNSLLECVVYALAASQDILANINDSFTECDQKLELFNSNNNYIQQINQIRQLMWDNVGLVRRQAELSKAYQQLQLLAQSISTDTRLANYDYKLEAYRKILKLATLILEQAIKRKDSVGSHFLI</sequence>
<comment type="cofactor">
    <cofactor evidence="1 12">
        <name>FAD</name>
        <dbReference type="ChEBI" id="CHEBI:57692"/>
    </cofactor>
</comment>
<dbReference type="Pfam" id="PF00890">
    <property type="entry name" value="FAD_binding_2"/>
    <property type="match status" value="1"/>
</dbReference>
<keyword evidence="6 12" id="KW-0285">Flavoprotein</keyword>
<dbReference type="SUPFAM" id="SSF51905">
    <property type="entry name" value="FAD/NAD(P)-binding domain"/>
    <property type="match status" value="1"/>
</dbReference>
<keyword evidence="8 12" id="KW-0274">FAD</keyword>
<dbReference type="GO" id="GO:0034628">
    <property type="term" value="P:'de novo' NAD+ biosynthetic process from L-aspartate"/>
    <property type="evidence" value="ECO:0007669"/>
    <property type="project" value="TreeGrafter"/>
</dbReference>
<dbReference type="InterPro" id="IPR015939">
    <property type="entry name" value="Fum_Rdtase/Succ_DH_flav-like_C"/>
</dbReference>
<evidence type="ECO:0000256" key="11">
    <source>
        <dbReference type="NCBIfam" id="TIGR00551"/>
    </source>
</evidence>
<comment type="similarity">
    <text evidence="3 12">Belongs to the FAD-dependent oxidoreductase 2 family. NadB subfamily.</text>
</comment>
<dbReference type="GO" id="GO:0008734">
    <property type="term" value="F:L-aspartate oxidase activity"/>
    <property type="evidence" value="ECO:0007669"/>
    <property type="project" value="UniProtKB-UniRule"/>
</dbReference>
<comment type="subcellular location">
    <subcellularLocation>
        <location evidence="12">Cytoplasm</location>
    </subcellularLocation>
</comment>
<dbReference type="Gene3D" id="3.90.700.10">
    <property type="entry name" value="Succinate dehydrogenase/fumarate reductase flavoprotein, catalytic domain"/>
    <property type="match status" value="1"/>
</dbReference>
<dbReference type="SUPFAM" id="SSF56425">
    <property type="entry name" value="Succinate dehydrogenase/fumarate reductase flavoprotein, catalytic domain"/>
    <property type="match status" value="1"/>
</dbReference>
<evidence type="ECO:0000256" key="4">
    <source>
        <dbReference type="ARBA" id="ARBA00012173"/>
    </source>
</evidence>
<feature type="domain" description="FAD-dependent oxidoreductase 2 FAD-binding" evidence="13">
    <location>
        <begin position="7"/>
        <end position="376"/>
    </location>
</feature>
<evidence type="ECO:0000256" key="12">
    <source>
        <dbReference type="RuleBase" id="RU362049"/>
    </source>
</evidence>
<dbReference type="AlphaFoldDB" id="A0A0B6EAV8"/>
<evidence type="ECO:0000256" key="9">
    <source>
        <dbReference type="ARBA" id="ARBA00023002"/>
    </source>
</evidence>
<dbReference type="SUPFAM" id="SSF46977">
    <property type="entry name" value="Succinate dehydrogenase/fumarate reductase flavoprotein C-terminal domain"/>
    <property type="match status" value="1"/>
</dbReference>
<dbReference type="EMBL" id="JAAGKH010000049">
    <property type="protein sequence ID" value="NDR89277.1"/>
    <property type="molecule type" value="Genomic_DNA"/>
</dbReference>
<accession>A0A0B6EAV8</accession>
<evidence type="ECO:0000256" key="10">
    <source>
        <dbReference type="ARBA" id="ARBA00048305"/>
    </source>
</evidence>
<protein>
    <recommendedName>
        <fullName evidence="5 11">L-aspartate oxidase</fullName>
        <ecNumber evidence="4 11">1.4.3.16</ecNumber>
    </recommendedName>
</protein>
<gene>
    <name evidence="16" type="primary">nadB</name>
    <name evidence="16" type="ORF">FWI86_07285</name>
    <name evidence="15" type="ORF">FWJ04_06545</name>
</gene>
<feature type="domain" description="Fumarate reductase/succinate dehydrogenase flavoprotein-like C-terminal" evidence="14">
    <location>
        <begin position="420"/>
        <end position="493"/>
    </location>
</feature>
<keyword evidence="9 12" id="KW-0560">Oxidoreductase</keyword>
<dbReference type="UniPathway" id="UPA00253">
    <property type="reaction ID" value="UER00326"/>
</dbReference>
<comment type="catalytic activity">
    <reaction evidence="10">
        <text>L-aspartate + O2 = iminosuccinate + H2O2</text>
        <dbReference type="Rhea" id="RHEA:25876"/>
        <dbReference type="ChEBI" id="CHEBI:15379"/>
        <dbReference type="ChEBI" id="CHEBI:16240"/>
        <dbReference type="ChEBI" id="CHEBI:29991"/>
        <dbReference type="ChEBI" id="CHEBI:77875"/>
        <dbReference type="EC" id="1.4.3.16"/>
    </reaction>
    <physiologicalReaction direction="left-to-right" evidence="10">
        <dbReference type="Rhea" id="RHEA:25877"/>
    </physiologicalReaction>
</comment>
<dbReference type="PANTHER" id="PTHR42716:SF2">
    <property type="entry name" value="L-ASPARTATE OXIDASE, CHLOROPLASTIC"/>
    <property type="match status" value="1"/>
</dbReference>
<dbReference type="GO" id="GO:0005737">
    <property type="term" value="C:cytoplasm"/>
    <property type="evidence" value="ECO:0007669"/>
    <property type="project" value="UniProtKB-SubCell"/>
</dbReference>
<evidence type="ECO:0000256" key="7">
    <source>
        <dbReference type="ARBA" id="ARBA00022642"/>
    </source>
</evidence>
<name>A0A0B6EAV8_FRATU</name>
<dbReference type="InterPro" id="IPR027477">
    <property type="entry name" value="Succ_DH/fumarate_Rdtase_cat_sf"/>
</dbReference>
<dbReference type="InterPro" id="IPR037099">
    <property type="entry name" value="Fum_R/Succ_DH_flav-like_C_sf"/>
</dbReference>
<evidence type="ECO:0000259" key="13">
    <source>
        <dbReference type="Pfam" id="PF00890"/>
    </source>
</evidence>
<dbReference type="KEGG" id="ftv:CH67_1778"/>
<proteinExistence type="inferred from homology"/>
<evidence type="ECO:0000313" key="16">
    <source>
        <dbReference type="EMBL" id="NDS68808.1"/>
    </source>
</evidence>
<evidence type="ECO:0000256" key="5">
    <source>
        <dbReference type="ARBA" id="ARBA00021901"/>
    </source>
</evidence>
<dbReference type="FunFam" id="3.90.700.10:FF:000002">
    <property type="entry name" value="L-aspartate oxidase"/>
    <property type="match status" value="1"/>
</dbReference>
<evidence type="ECO:0000256" key="3">
    <source>
        <dbReference type="ARBA" id="ARBA00008562"/>
    </source>
</evidence>
<evidence type="ECO:0000256" key="6">
    <source>
        <dbReference type="ARBA" id="ARBA00022630"/>
    </source>
</evidence>
<evidence type="ECO:0000256" key="8">
    <source>
        <dbReference type="ARBA" id="ARBA00022827"/>
    </source>
</evidence>
<dbReference type="Pfam" id="PF02910">
    <property type="entry name" value="Succ_DH_flav_C"/>
    <property type="match status" value="1"/>
</dbReference>
<dbReference type="KEGG" id="ftz:CH68_1508"/>